<evidence type="ECO:0000313" key="2">
    <source>
        <dbReference type="EMBL" id="VDN56448.1"/>
    </source>
</evidence>
<dbReference type="EMBL" id="UYYG01001155">
    <property type="protein sequence ID" value="VDN56448.1"/>
    <property type="molecule type" value="Genomic_DNA"/>
</dbReference>
<dbReference type="AlphaFoldDB" id="A0A0N4U5E2"/>
<organism evidence="3 5">
    <name type="scientific">Dracunculus medinensis</name>
    <name type="common">Guinea worm</name>
    <dbReference type="NCBI Taxonomy" id="318479"/>
    <lineage>
        <taxon>Eukaryota</taxon>
        <taxon>Metazoa</taxon>
        <taxon>Ecdysozoa</taxon>
        <taxon>Nematoda</taxon>
        <taxon>Chromadorea</taxon>
        <taxon>Rhabditida</taxon>
        <taxon>Spirurina</taxon>
        <taxon>Dracunculoidea</taxon>
        <taxon>Dracunculidae</taxon>
        <taxon>Dracunculus</taxon>
    </lineage>
</organism>
<reference evidence="2 4" key="2">
    <citation type="submission" date="2018-11" db="EMBL/GenBank/DDBJ databases">
        <authorList>
            <consortium name="Pathogen Informatics"/>
        </authorList>
    </citation>
    <scope>NUCLEOTIDE SEQUENCE [LARGE SCALE GENOMIC DNA]</scope>
</reference>
<evidence type="ECO:0000313" key="5">
    <source>
        <dbReference type="WBParaSite" id="DME_0000206101-mRNA-1"/>
    </source>
</evidence>
<gene>
    <name evidence="2" type="ORF">DME_LOCUS6421</name>
</gene>
<sequence length="90" mass="10576">MDGWIGQLVAVYNWKIQYPRGLLISGDKEIDIDNERLQLQLQYLENQRPGIDKSEISGNFRRATSCSRAKMKIGHERSRAKSKDRRKAWR</sequence>
<reference evidence="5" key="1">
    <citation type="submission" date="2017-02" db="UniProtKB">
        <authorList>
            <consortium name="WormBaseParasite"/>
        </authorList>
    </citation>
    <scope>IDENTIFICATION</scope>
</reference>
<dbReference type="WBParaSite" id="DME_0000206101-mRNA-1">
    <property type="protein sequence ID" value="DME_0000206101-mRNA-1"/>
    <property type="gene ID" value="DME_0000206101"/>
</dbReference>
<name>A0A0N4U5E2_DRAME</name>
<dbReference type="Proteomes" id="UP000274756">
    <property type="component" value="Unassembled WGS sequence"/>
</dbReference>
<evidence type="ECO:0000313" key="4">
    <source>
        <dbReference type="Proteomes" id="UP000274756"/>
    </source>
</evidence>
<evidence type="ECO:0000256" key="1">
    <source>
        <dbReference type="SAM" id="MobiDB-lite"/>
    </source>
</evidence>
<keyword evidence="4" id="KW-1185">Reference proteome</keyword>
<protein>
    <submittedName>
        <fullName evidence="5">Transposase</fullName>
    </submittedName>
</protein>
<feature type="region of interest" description="Disordered" evidence="1">
    <location>
        <begin position="71"/>
        <end position="90"/>
    </location>
</feature>
<accession>A0A0N4U5E2</accession>
<evidence type="ECO:0000313" key="3">
    <source>
        <dbReference type="Proteomes" id="UP000038040"/>
    </source>
</evidence>
<proteinExistence type="predicted"/>
<dbReference type="Proteomes" id="UP000038040">
    <property type="component" value="Unplaced"/>
</dbReference>